<evidence type="ECO:0000256" key="2">
    <source>
        <dbReference type="ARBA" id="ARBA00023125"/>
    </source>
</evidence>
<dbReference type="SUPFAM" id="SSF46894">
    <property type="entry name" value="C-terminal effector domain of the bipartite response regulators"/>
    <property type="match status" value="1"/>
</dbReference>
<keyword evidence="3" id="KW-0804">Transcription</keyword>
<organism evidence="6 7">
    <name type="scientific">Kitasatospora paracochleata</name>
    <dbReference type="NCBI Taxonomy" id="58354"/>
    <lineage>
        <taxon>Bacteria</taxon>
        <taxon>Bacillati</taxon>
        <taxon>Actinomycetota</taxon>
        <taxon>Actinomycetes</taxon>
        <taxon>Kitasatosporales</taxon>
        <taxon>Streptomycetaceae</taxon>
        <taxon>Kitasatospora</taxon>
    </lineage>
</organism>
<dbReference type="InterPro" id="IPR036388">
    <property type="entry name" value="WH-like_DNA-bd_sf"/>
</dbReference>
<dbReference type="EMBL" id="JAMZDX010000003">
    <property type="protein sequence ID" value="MCP2309973.1"/>
    <property type="molecule type" value="Genomic_DNA"/>
</dbReference>
<dbReference type="PANTHER" id="PTHR44688">
    <property type="entry name" value="DNA-BINDING TRANSCRIPTIONAL ACTIVATOR DEVR_DOSR"/>
    <property type="match status" value="1"/>
</dbReference>
<proteinExistence type="predicted"/>
<evidence type="ECO:0000313" key="7">
    <source>
        <dbReference type="Proteomes" id="UP001206483"/>
    </source>
</evidence>
<dbReference type="Pfam" id="PF00196">
    <property type="entry name" value="GerE"/>
    <property type="match status" value="1"/>
</dbReference>
<dbReference type="SMART" id="SM00421">
    <property type="entry name" value="HTH_LUXR"/>
    <property type="match status" value="1"/>
</dbReference>
<protein>
    <submittedName>
        <fullName evidence="6">DNA-binding NarL/FixJ family response regulator</fullName>
    </submittedName>
</protein>
<dbReference type="GO" id="GO:0003677">
    <property type="term" value="F:DNA binding"/>
    <property type="evidence" value="ECO:0007669"/>
    <property type="project" value="UniProtKB-KW"/>
</dbReference>
<dbReference type="RefSeq" id="WP_253797743.1">
    <property type="nucleotide sequence ID" value="NZ_BAAAUB010000133.1"/>
</dbReference>
<dbReference type="PANTHER" id="PTHR44688:SF16">
    <property type="entry name" value="DNA-BINDING TRANSCRIPTIONAL ACTIVATOR DEVR_DOSR"/>
    <property type="match status" value="1"/>
</dbReference>
<dbReference type="PROSITE" id="PS00622">
    <property type="entry name" value="HTH_LUXR_1"/>
    <property type="match status" value="1"/>
</dbReference>
<keyword evidence="2 6" id="KW-0238">DNA-binding</keyword>
<dbReference type="Proteomes" id="UP001206483">
    <property type="component" value="Unassembled WGS sequence"/>
</dbReference>
<feature type="region of interest" description="Disordered" evidence="4">
    <location>
        <begin position="1"/>
        <end position="22"/>
    </location>
</feature>
<evidence type="ECO:0000313" key="6">
    <source>
        <dbReference type="EMBL" id="MCP2309973.1"/>
    </source>
</evidence>
<dbReference type="PROSITE" id="PS50043">
    <property type="entry name" value="HTH_LUXR_2"/>
    <property type="match status" value="1"/>
</dbReference>
<gene>
    <name evidence="6" type="ORF">FHR36_003106</name>
</gene>
<dbReference type="InterPro" id="IPR016032">
    <property type="entry name" value="Sig_transdc_resp-reg_C-effctor"/>
</dbReference>
<sequence length="98" mass="10625">MQQTSERPAAAAGGESARHRFDRMDRLSERERQVLEQLATGATNHAIARTLHVTEGTVKAHVGRILMKLDLESRTAAAVAGFAFLHRCPACRASEATG</sequence>
<name>A0ABT1IYH9_9ACTN</name>
<evidence type="ECO:0000256" key="1">
    <source>
        <dbReference type="ARBA" id="ARBA00023015"/>
    </source>
</evidence>
<reference evidence="6 7" key="1">
    <citation type="submission" date="2022-06" db="EMBL/GenBank/DDBJ databases">
        <title>Sequencing the genomes of 1000 actinobacteria strains.</title>
        <authorList>
            <person name="Klenk H.-P."/>
        </authorList>
    </citation>
    <scope>NUCLEOTIDE SEQUENCE [LARGE SCALE GENOMIC DNA]</scope>
    <source>
        <strain evidence="6 7">DSM 41656</strain>
    </source>
</reference>
<evidence type="ECO:0000256" key="3">
    <source>
        <dbReference type="ARBA" id="ARBA00023163"/>
    </source>
</evidence>
<keyword evidence="1" id="KW-0805">Transcription regulation</keyword>
<evidence type="ECO:0000256" key="4">
    <source>
        <dbReference type="SAM" id="MobiDB-lite"/>
    </source>
</evidence>
<evidence type="ECO:0000259" key="5">
    <source>
        <dbReference type="PROSITE" id="PS50043"/>
    </source>
</evidence>
<keyword evidence="7" id="KW-1185">Reference proteome</keyword>
<dbReference type="InterPro" id="IPR000792">
    <property type="entry name" value="Tscrpt_reg_LuxR_C"/>
</dbReference>
<accession>A0ABT1IYH9</accession>
<comment type="caution">
    <text evidence="6">The sequence shown here is derived from an EMBL/GenBank/DDBJ whole genome shotgun (WGS) entry which is preliminary data.</text>
</comment>
<feature type="domain" description="HTH luxR-type" evidence="5">
    <location>
        <begin position="20"/>
        <end position="85"/>
    </location>
</feature>
<dbReference type="Gene3D" id="1.10.10.10">
    <property type="entry name" value="Winged helix-like DNA-binding domain superfamily/Winged helix DNA-binding domain"/>
    <property type="match status" value="1"/>
</dbReference>
<dbReference type="CDD" id="cd06170">
    <property type="entry name" value="LuxR_C_like"/>
    <property type="match status" value="1"/>
</dbReference>
<dbReference type="PRINTS" id="PR00038">
    <property type="entry name" value="HTHLUXR"/>
</dbReference>